<organism evidence="1 2">
    <name type="scientific">Pseudonocardia parietis</name>
    <dbReference type="NCBI Taxonomy" id="570936"/>
    <lineage>
        <taxon>Bacteria</taxon>
        <taxon>Bacillati</taxon>
        <taxon>Actinomycetota</taxon>
        <taxon>Actinomycetes</taxon>
        <taxon>Pseudonocardiales</taxon>
        <taxon>Pseudonocardiaceae</taxon>
        <taxon>Pseudonocardia</taxon>
    </lineage>
</organism>
<gene>
    <name evidence="1" type="ORF">JOF36_002225</name>
</gene>
<dbReference type="Proteomes" id="UP001519295">
    <property type="component" value="Unassembled WGS sequence"/>
</dbReference>
<evidence type="ECO:0000313" key="2">
    <source>
        <dbReference type="Proteomes" id="UP001519295"/>
    </source>
</evidence>
<accession>A0ABS4VRJ4</accession>
<sequence length="150" mass="16331">MGLAVYLGMLHAAEQTLAESWRLVADGHAAEADLHHLGHQLGGRADARVDMLAPLTERYGERYDDEPERLEAQGLGALRSGPVGLLRDLQDLYLLASFVAITWDLVGQAAQATRDREAIDAVAHAQPQVRNQIAFLRTRMEQAAPQALAG</sequence>
<name>A0ABS4VRJ4_9PSEU</name>
<evidence type="ECO:0000313" key="1">
    <source>
        <dbReference type="EMBL" id="MBP2366529.1"/>
    </source>
</evidence>
<reference evidence="1 2" key="1">
    <citation type="submission" date="2021-03" db="EMBL/GenBank/DDBJ databases">
        <title>Sequencing the genomes of 1000 actinobacteria strains.</title>
        <authorList>
            <person name="Klenk H.-P."/>
        </authorList>
    </citation>
    <scope>NUCLEOTIDE SEQUENCE [LARGE SCALE GENOMIC DNA]</scope>
    <source>
        <strain evidence="1 2">DSM 45256</strain>
    </source>
</reference>
<comment type="caution">
    <text evidence="1">The sequence shown here is derived from an EMBL/GenBank/DDBJ whole genome shotgun (WGS) entry which is preliminary data.</text>
</comment>
<keyword evidence="2" id="KW-1185">Reference proteome</keyword>
<proteinExistence type="predicted"/>
<dbReference type="EMBL" id="JAGINU010000001">
    <property type="protein sequence ID" value="MBP2366529.1"/>
    <property type="molecule type" value="Genomic_DNA"/>
</dbReference>
<dbReference type="RefSeq" id="WP_210026598.1">
    <property type="nucleotide sequence ID" value="NZ_JAGINU010000001.1"/>
</dbReference>
<protein>
    <submittedName>
        <fullName evidence="1">Uncharacterized protein</fullName>
    </submittedName>
</protein>